<evidence type="ECO:0000256" key="7">
    <source>
        <dbReference type="ARBA" id="ARBA00023163"/>
    </source>
</evidence>
<feature type="domain" description="Nuclear receptor" evidence="10">
    <location>
        <begin position="12"/>
        <end position="89"/>
    </location>
</feature>
<dbReference type="GO" id="GO:0005634">
    <property type="term" value="C:nucleus"/>
    <property type="evidence" value="ECO:0007669"/>
    <property type="project" value="UniProtKB-SubCell"/>
</dbReference>
<dbReference type="Gene3D" id="3.30.50.10">
    <property type="entry name" value="Erythroid Transcription Factor GATA-1, subunit A"/>
    <property type="match status" value="1"/>
</dbReference>
<dbReference type="SUPFAM" id="SSF57716">
    <property type="entry name" value="Glucocorticoid receptor-like (DNA-binding domain)"/>
    <property type="match status" value="1"/>
</dbReference>
<dbReference type="AlphaFoldDB" id="A0A2W1CMW9"/>
<accession>A0A2W1CMW9</accession>
<gene>
    <name evidence="11" type="primary">HaOG216553</name>
    <name evidence="11" type="ORF">B5X24_HaOG216553</name>
</gene>
<keyword evidence="5" id="KW-0805">Transcription regulation</keyword>
<protein>
    <recommendedName>
        <fullName evidence="10">Nuclear receptor domain-containing protein</fullName>
    </recommendedName>
</protein>
<evidence type="ECO:0000256" key="1">
    <source>
        <dbReference type="ARBA" id="ARBA00004123"/>
    </source>
</evidence>
<evidence type="ECO:0000259" key="10">
    <source>
        <dbReference type="PROSITE" id="PS51030"/>
    </source>
</evidence>
<evidence type="ECO:0000256" key="8">
    <source>
        <dbReference type="ARBA" id="ARBA00023170"/>
    </source>
</evidence>
<evidence type="ECO:0000256" key="2">
    <source>
        <dbReference type="ARBA" id="ARBA00022723"/>
    </source>
</evidence>
<dbReference type="InterPro" id="IPR013088">
    <property type="entry name" value="Znf_NHR/GATA"/>
</dbReference>
<dbReference type="SMART" id="SM00399">
    <property type="entry name" value="ZnF_C4"/>
    <property type="match status" value="1"/>
</dbReference>
<evidence type="ECO:0000256" key="5">
    <source>
        <dbReference type="ARBA" id="ARBA00023015"/>
    </source>
</evidence>
<dbReference type="PROSITE" id="PS51030">
    <property type="entry name" value="NUCLEAR_REC_DBD_2"/>
    <property type="match status" value="1"/>
</dbReference>
<reference evidence="11 12" key="1">
    <citation type="journal article" date="2017" name="BMC Biol.">
        <title>Genomic innovations, transcriptional plasticity and gene loss underlying the evolution and divergence of two highly polyphagous and invasive Helicoverpa pest species.</title>
        <authorList>
            <person name="Pearce S.L."/>
            <person name="Clarke D.F."/>
            <person name="East P.D."/>
            <person name="Elfekih S."/>
            <person name="Gordon K.H."/>
            <person name="Jermiin L.S."/>
            <person name="McGaughran A."/>
            <person name="Oakeshott J.G."/>
            <person name="Papanikolaou A."/>
            <person name="Perera O.P."/>
            <person name="Rane R.V."/>
            <person name="Richards S."/>
            <person name="Tay W.T."/>
            <person name="Walsh T.K."/>
            <person name="Anderson A."/>
            <person name="Anderson C.J."/>
            <person name="Asgari S."/>
            <person name="Board P.G."/>
            <person name="Bretschneider A."/>
            <person name="Campbell P.M."/>
            <person name="Chertemps T."/>
            <person name="Christeller J.T."/>
            <person name="Coppin C.W."/>
            <person name="Downes S.J."/>
            <person name="Duan G."/>
            <person name="Farnsworth C.A."/>
            <person name="Good R.T."/>
            <person name="Han L.B."/>
            <person name="Han Y.C."/>
            <person name="Hatje K."/>
            <person name="Horne I."/>
            <person name="Huang Y.P."/>
            <person name="Hughes D.S."/>
            <person name="Jacquin-Joly E."/>
            <person name="James W."/>
            <person name="Jhangiani S."/>
            <person name="Kollmar M."/>
            <person name="Kuwar S.S."/>
            <person name="Li S."/>
            <person name="Liu N.Y."/>
            <person name="Maibeche M.T."/>
            <person name="Miller J.R."/>
            <person name="Montagne N."/>
            <person name="Perry T."/>
            <person name="Qu J."/>
            <person name="Song S.V."/>
            <person name="Sutton G.G."/>
            <person name="Vogel H."/>
            <person name="Walenz B.P."/>
            <person name="Xu W."/>
            <person name="Zhang H.J."/>
            <person name="Zou Z."/>
            <person name="Batterham P."/>
            <person name="Edwards O.R."/>
            <person name="Feyereisen R."/>
            <person name="Gibbs R.A."/>
            <person name="Heckel D.G."/>
            <person name="McGrath A."/>
            <person name="Robin C."/>
            <person name="Scherer S.E."/>
            <person name="Worley K.C."/>
            <person name="Wu Y.D."/>
        </authorList>
    </citation>
    <scope>NUCLEOTIDE SEQUENCE [LARGE SCALE GENOMIC DNA]</scope>
    <source>
        <strain evidence="11">Harm_GR_Male_#8</strain>
        <tissue evidence="11">Whole organism</tissue>
    </source>
</reference>
<dbReference type="GO" id="GO:0008270">
    <property type="term" value="F:zinc ion binding"/>
    <property type="evidence" value="ECO:0007669"/>
    <property type="project" value="UniProtKB-KW"/>
</dbReference>
<evidence type="ECO:0000256" key="4">
    <source>
        <dbReference type="ARBA" id="ARBA00022833"/>
    </source>
</evidence>
<dbReference type="OrthoDB" id="5984981at2759"/>
<dbReference type="Proteomes" id="UP000249218">
    <property type="component" value="Unassembled WGS sequence"/>
</dbReference>
<evidence type="ECO:0000313" key="12">
    <source>
        <dbReference type="Proteomes" id="UP000249218"/>
    </source>
</evidence>
<keyword evidence="6" id="KW-0238">DNA-binding</keyword>
<comment type="subcellular location">
    <subcellularLocation>
        <location evidence="1">Nucleus</location>
    </subcellularLocation>
</comment>
<keyword evidence="12" id="KW-1185">Reference proteome</keyword>
<name>A0A2W1CMW9_HELAM</name>
<keyword evidence="2" id="KW-0479">Metal-binding</keyword>
<dbReference type="PRINTS" id="PR00047">
    <property type="entry name" value="STROIDFINGER"/>
</dbReference>
<dbReference type="InterPro" id="IPR001628">
    <property type="entry name" value="Znf_hrmn_rcpt"/>
</dbReference>
<sequence length="103" mass="11983">MLILNDILTFIVPRCPICEDVTSGVHYGVRTCESCKLFFKRTVQLDREASYSCIRSYDCMVNVQTRAWCKLCRFNKCLNAGMNTRLVKKLMIDPENRPRQLIS</sequence>
<dbReference type="InterPro" id="IPR016355">
    <property type="entry name" value="NR5-like"/>
</dbReference>
<comment type="caution">
    <text evidence="11">The sequence shown here is derived from an EMBL/GenBank/DDBJ whole genome shotgun (WGS) entry which is preliminary data.</text>
</comment>
<proteinExistence type="predicted"/>
<evidence type="ECO:0000256" key="6">
    <source>
        <dbReference type="ARBA" id="ARBA00023125"/>
    </source>
</evidence>
<keyword evidence="9" id="KW-0539">Nucleus</keyword>
<organism evidence="11 12">
    <name type="scientific">Helicoverpa armigera</name>
    <name type="common">Cotton bollworm</name>
    <name type="synonym">Heliothis armigera</name>
    <dbReference type="NCBI Taxonomy" id="29058"/>
    <lineage>
        <taxon>Eukaryota</taxon>
        <taxon>Metazoa</taxon>
        <taxon>Ecdysozoa</taxon>
        <taxon>Arthropoda</taxon>
        <taxon>Hexapoda</taxon>
        <taxon>Insecta</taxon>
        <taxon>Pterygota</taxon>
        <taxon>Neoptera</taxon>
        <taxon>Endopterygota</taxon>
        <taxon>Lepidoptera</taxon>
        <taxon>Glossata</taxon>
        <taxon>Ditrysia</taxon>
        <taxon>Noctuoidea</taxon>
        <taxon>Noctuidae</taxon>
        <taxon>Heliothinae</taxon>
        <taxon>Helicoverpa</taxon>
    </lineage>
</organism>
<evidence type="ECO:0000256" key="3">
    <source>
        <dbReference type="ARBA" id="ARBA00022771"/>
    </source>
</evidence>
<dbReference type="PANTHER" id="PTHR24086">
    <property type="entry name" value="NUCLEAR RECEPTOR SUBFAMILY 5 GROUP A"/>
    <property type="match status" value="1"/>
</dbReference>
<dbReference type="GO" id="GO:0043565">
    <property type="term" value="F:sequence-specific DNA binding"/>
    <property type="evidence" value="ECO:0007669"/>
    <property type="project" value="InterPro"/>
</dbReference>
<dbReference type="Pfam" id="PF00105">
    <property type="entry name" value="zf-C4"/>
    <property type="match status" value="1"/>
</dbReference>
<dbReference type="EMBL" id="NHMN01024282">
    <property type="protein sequence ID" value="PZC87401.1"/>
    <property type="molecule type" value="Genomic_DNA"/>
</dbReference>
<evidence type="ECO:0000313" key="11">
    <source>
        <dbReference type="EMBL" id="PZC87401.1"/>
    </source>
</evidence>
<evidence type="ECO:0000256" key="9">
    <source>
        <dbReference type="ARBA" id="ARBA00023242"/>
    </source>
</evidence>
<keyword evidence="8" id="KW-0675">Receptor</keyword>
<dbReference type="PROSITE" id="PS00031">
    <property type="entry name" value="NUCLEAR_REC_DBD_1"/>
    <property type="match status" value="1"/>
</dbReference>
<dbReference type="PANTHER" id="PTHR24086:SF25">
    <property type="entry name" value="NUCLEAR HORMONE RECEPTOR FTZ-F1 BETA"/>
    <property type="match status" value="1"/>
</dbReference>
<keyword evidence="4" id="KW-0862">Zinc</keyword>
<keyword evidence="3" id="KW-0863">Zinc-finger</keyword>
<dbReference type="GO" id="GO:0004879">
    <property type="term" value="F:nuclear receptor activity"/>
    <property type="evidence" value="ECO:0007669"/>
    <property type="project" value="InterPro"/>
</dbReference>
<keyword evidence="7" id="KW-0804">Transcription</keyword>